<dbReference type="Proteomes" id="UP000005950">
    <property type="component" value="Unassembled WGS sequence"/>
</dbReference>
<dbReference type="InterPro" id="IPR032781">
    <property type="entry name" value="ABC_tran_Xtn"/>
</dbReference>
<evidence type="ECO:0000313" key="6">
    <source>
        <dbReference type="Proteomes" id="UP000005950"/>
    </source>
</evidence>
<dbReference type="GO" id="GO:0005524">
    <property type="term" value="F:ATP binding"/>
    <property type="evidence" value="ECO:0007669"/>
    <property type="project" value="UniProtKB-KW"/>
</dbReference>
<dbReference type="InterPro" id="IPR051309">
    <property type="entry name" value="ABCF_ATPase"/>
</dbReference>
<comment type="caution">
    <text evidence="5">The sequence shown here is derived from an EMBL/GenBank/DDBJ whole genome shotgun (WGS) entry which is preliminary data.</text>
</comment>
<evidence type="ECO:0000313" key="5">
    <source>
        <dbReference type="EMBL" id="EEF66388.1"/>
    </source>
</evidence>
<gene>
    <name evidence="5" type="ORF">HOLDEFILI_03470</name>
</gene>
<accession>B9YCB1</accession>
<dbReference type="Pfam" id="PF00005">
    <property type="entry name" value="ABC_tran"/>
    <property type="match status" value="2"/>
</dbReference>
<proteinExistence type="predicted"/>
<dbReference type="Pfam" id="PF16326">
    <property type="entry name" value="ABC_tran_CTD"/>
    <property type="match status" value="1"/>
</dbReference>
<dbReference type="PROSITE" id="PS50893">
    <property type="entry name" value="ABC_TRANSPORTER_2"/>
    <property type="match status" value="2"/>
</dbReference>
<dbReference type="STRING" id="545696.HOLDEFILI_03470"/>
<dbReference type="InterPro" id="IPR003593">
    <property type="entry name" value="AAA+_ATPase"/>
</dbReference>
<dbReference type="InterPro" id="IPR032524">
    <property type="entry name" value="ABC_tran_C"/>
</dbReference>
<feature type="domain" description="ABC transporter" evidence="4">
    <location>
        <begin position="3"/>
        <end position="216"/>
    </location>
</feature>
<dbReference type="OrthoDB" id="9801441at2"/>
<dbReference type="CDD" id="cd03221">
    <property type="entry name" value="ABCF_EF-3"/>
    <property type="match status" value="2"/>
</dbReference>
<organism evidence="5 6">
    <name type="scientific">Holdemania filiformis DSM 12042</name>
    <dbReference type="NCBI Taxonomy" id="545696"/>
    <lineage>
        <taxon>Bacteria</taxon>
        <taxon>Bacillati</taxon>
        <taxon>Bacillota</taxon>
        <taxon>Erysipelotrichia</taxon>
        <taxon>Erysipelotrichales</taxon>
        <taxon>Erysipelotrichaceae</taxon>
        <taxon>Holdemania</taxon>
    </lineage>
</organism>
<keyword evidence="3" id="KW-0175">Coiled coil</keyword>
<evidence type="ECO:0000259" key="4">
    <source>
        <dbReference type="PROSITE" id="PS50893"/>
    </source>
</evidence>
<dbReference type="InterPro" id="IPR037118">
    <property type="entry name" value="Val-tRNA_synth_C_sf"/>
</dbReference>
<dbReference type="EMBL" id="ACCF01000218">
    <property type="protein sequence ID" value="EEF66388.1"/>
    <property type="molecule type" value="Genomic_DNA"/>
</dbReference>
<dbReference type="Gene3D" id="1.10.287.380">
    <property type="entry name" value="Valyl-tRNA synthetase, C-terminal domain"/>
    <property type="match status" value="1"/>
</dbReference>
<dbReference type="FunFam" id="3.40.50.300:FF:000011">
    <property type="entry name" value="Putative ABC transporter ATP-binding component"/>
    <property type="match status" value="1"/>
</dbReference>
<keyword evidence="2 5" id="KW-0067">ATP-binding</keyword>
<protein>
    <submittedName>
        <fullName evidence="5">ABC transporter, ATP-binding protein</fullName>
    </submittedName>
</protein>
<dbReference type="GO" id="GO:0003677">
    <property type="term" value="F:DNA binding"/>
    <property type="evidence" value="ECO:0007669"/>
    <property type="project" value="InterPro"/>
</dbReference>
<evidence type="ECO:0000256" key="1">
    <source>
        <dbReference type="ARBA" id="ARBA00022741"/>
    </source>
</evidence>
<dbReference type="PANTHER" id="PTHR42855">
    <property type="entry name" value="ABC TRANSPORTER ATP-BINDING SUBUNIT"/>
    <property type="match status" value="1"/>
</dbReference>
<reference evidence="5 6" key="1">
    <citation type="submission" date="2008-12" db="EMBL/GenBank/DDBJ databases">
        <authorList>
            <person name="Fulton L."/>
            <person name="Clifton S."/>
            <person name="Fulton B."/>
            <person name="Xu J."/>
            <person name="Minx P."/>
            <person name="Pepin K.H."/>
            <person name="Johnson M."/>
            <person name="Bhonagiri V."/>
            <person name="Nash W.E."/>
            <person name="Mardis E.R."/>
            <person name="Wilson R.K."/>
        </authorList>
    </citation>
    <scope>NUCLEOTIDE SEQUENCE [LARGE SCALE GENOMIC DNA]</scope>
    <source>
        <strain evidence="5 6">DSM 12042</strain>
    </source>
</reference>
<sequence>MICSADNLVKNYGADPVLDHVSLVINEKEKWGIVGVNGAGKSTLLRLIAGLETPDEGTVTLVPGKKISCLVQQPQLDPEKTVLETVLESAEKKDEVQEYEAKSILTQLKMNDMSQKVGTCSGGQRRRVALACALIRPCDLLILDEPTNHLDQQMILWLEKRLIKSNKAMLMVTHDRYFLDRVTNAILEVESGHVYAYQTNYSGFLQLKAQREEMARASERKRLAYLRKEAQWIQRGAMARSTKSRERIERFEKLSAIERIQDPDQLKLGSLSSRLGKSTIEICNLTKAINGQPLITDFSYIVRRHERLGIIGPNGCGKSTLMKLLVGQLQPDAGKIIIGETVRIGYFSQELEEMDPDQRIIDYVRAIGEVIDTPDGQVSASQMLQRFLFDPKQQWQPIGKCSGGQKRRLGLLGILMKAPNVLLLDEPTNDLDIPTLMLLEDYLDDFGGAVLSVSHDRYFLDRTCDQLLIYEGQGHLSFSNLSYTDYLEQQAEAEQAKPRETTVRVKPKTNRLTYMEKKELEEIEARLPVLEQEIQELDAQLSDTSDYAQLKVLSERREAAESELESKTERWMELSEKQS</sequence>
<dbReference type="AlphaFoldDB" id="B9YCB1"/>
<name>B9YCB1_9FIRM</name>
<evidence type="ECO:0000256" key="3">
    <source>
        <dbReference type="SAM" id="Coils"/>
    </source>
</evidence>
<dbReference type="SMART" id="SM00382">
    <property type="entry name" value="AAA"/>
    <property type="match status" value="2"/>
</dbReference>
<dbReference type="InterPro" id="IPR017871">
    <property type="entry name" value="ABC_transporter-like_CS"/>
</dbReference>
<reference evidence="5 6" key="2">
    <citation type="submission" date="2009-02" db="EMBL/GenBank/DDBJ databases">
        <title>Draft genome sequence of Holdemania filiformis DSM 12042.</title>
        <authorList>
            <person name="Sudarsanam P."/>
            <person name="Ley R."/>
            <person name="Guruge J."/>
            <person name="Turnbaugh P.J."/>
            <person name="Mahowald M."/>
            <person name="Liep D."/>
            <person name="Gordon J."/>
        </authorList>
    </citation>
    <scope>NUCLEOTIDE SEQUENCE [LARGE SCALE GENOMIC DNA]</scope>
    <source>
        <strain evidence="5 6">DSM 12042</strain>
    </source>
</reference>
<keyword evidence="1" id="KW-0547">Nucleotide-binding</keyword>
<dbReference type="Pfam" id="PF12848">
    <property type="entry name" value="ABC_tran_Xtn"/>
    <property type="match status" value="1"/>
</dbReference>
<dbReference type="Gene3D" id="3.40.50.300">
    <property type="entry name" value="P-loop containing nucleotide triphosphate hydrolases"/>
    <property type="match status" value="2"/>
</dbReference>
<feature type="coiled-coil region" evidence="3">
    <location>
        <begin position="520"/>
        <end position="577"/>
    </location>
</feature>
<evidence type="ECO:0000256" key="2">
    <source>
        <dbReference type="ARBA" id="ARBA00022840"/>
    </source>
</evidence>
<dbReference type="InterPro" id="IPR003439">
    <property type="entry name" value="ABC_transporter-like_ATP-bd"/>
</dbReference>
<dbReference type="InterPro" id="IPR027417">
    <property type="entry name" value="P-loop_NTPase"/>
</dbReference>
<dbReference type="eggNOG" id="COG0488">
    <property type="taxonomic scope" value="Bacteria"/>
</dbReference>
<dbReference type="SUPFAM" id="SSF52540">
    <property type="entry name" value="P-loop containing nucleoside triphosphate hydrolases"/>
    <property type="match status" value="2"/>
</dbReference>
<dbReference type="PROSITE" id="PS00211">
    <property type="entry name" value="ABC_TRANSPORTER_1"/>
    <property type="match status" value="2"/>
</dbReference>
<dbReference type="GO" id="GO:0016887">
    <property type="term" value="F:ATP hydrolysis activity"/>
    <property type="evidence" value="ECO:0007669"/>
    <property type="project" value="InterPro"/>
</dbReference>
<dbReference type="HOGENOM" id="CLU_000604_36_0_9"/>
<feature type="domain" description="ABC transporter" evidence="4">
    <location>
        <begin position="280"/>
        <end position="497"/>
    </location>
</feature>
<dbReference type="PANTHER" id="PTHR42855:SF1">
    <property type="entry name" value="ABC TRANSPORTER DOMAIN-CONTAINING PROTEIN"/>
    <property type="match status" value="1"/>
</dbReference>